<evidence type="ECO:0000256" key="4">
    <source>
        <dbReference type="HAMAP-Rule" id="MF_01609"/>
    </source>
</evidence>
<dbReference type="GO" id="GO:0004357">
    <property type="term" value="F:glutamate-cysteine ligase activity"/>
    <property type="evidence" value="ECO:0007669"/>
    <property type="project" value="UniProtKB-EC"/>
</dbReference>
<gene>
    <name evidence="5" type="ORF">EYE42_02545</name>
</gene>
<reference evidence="5 6" key="1">
    <citation type="submission" date="2019-02" db="EMBL/GenBank/DDBJ databases">
        <title>Paracoccus subflavus sp. nov., isolated from marine sediment of the Pacific Ocean.</title>
        <authorList>
            <person name="Zhang G."/>
        </authorList>
    </citation>
    <scope>NUCLEOTIDE SEQUENCE [LARGE SCALE GENOMIC DNA]</scope>
    <source>
        <strain evidence="5 6">GY0581</strain>
    </source>
</reference>
<dbReference type="InterPro" id="IPR006336">
    <property type="entry name" value="GCS2"/>
</dbReference>
<evidence type="ECO:0000256" key="3">
    <source>
        <dbReference type="ARBA" id="ARBA00022840"/>
    </source>
</evidence>
<sequence length="376" mass="41921">MTEEPDFTLGIEEEYLLVDPDTGDLSPAPDGMMAACRSALGDRFSPEFLRCQVEVGTPVSPTIAEARGHLADLRRTVARIAGDYGLAPISASCHPFADWRDQHHTDKDRYHQLSRDMAAVSRRMLICGMHVHVGIPDRAMRIDLMNQLTYFLPHLLALSASSPFWLGGDTGLASYRTTVFAGMPRTGLPPHFASWEDFERPLQVLADLDVVEDGSKIWWDLRPSHGFPTLETRVCDASPRLADTITLAALIQATCRMLWRLSRQNQRWRQYDTLLIGENRWRAARYGMAEGIIDFGARRIIPFGQAIEDWLALIAPDANRLGSQPHVAQAREMVQGGGSAARQRVVLARAIAAGATRPEALREVVRSLVQEFREGL</sequence>
<evidence type="ECO:0000256" key="1">
    <source>
        <dbReference type="ARBA" id="ARBA00022598"/>
    </source>
</evidence>
<dbReference type="PANTHER" id="PTHR36510">
    <property type="entry name" value="GLUTAMATE--CYSTEINE LIGASE 2-RELATED"/>
    <property type="match status" value="1"/>
</dbReference>
<dbReference type="InterPro" id="IPR011793">
    <property type="entry name" value="YbdK"/>
</dbReference>
<keyword evidence="2 4" id="KW-0547">Nucleotide-binding</keyword>
<dbReference type="Gene3D" id="3.30.590.20">
    <property type="match status" value="1"/>
</dbReference>
<dbReference type="GO" id="GO:0005524">
    <property type="term" value="F:ATP binding"/>
    <property type="evidence" value="ECO:0007669"/>
    <property type="project" value="UniProtKB-KW"/>
</dbReference>
<dbReference type="EC" id="6.3.2.2" evidence="4"/>
<protein>
    <recommendedName>
        <fullName evidence="4">Putative glutamate--cysteine ligase 2</fullName>
        <ecNumber evidence="4">6.3.2.2</ecNumber>
    </recommendedName>
    <alternativeName>
        <fullName evidence="4">Gamma-glutamylcysteine synthetase 2</fullName>
        <shortName evidence="4">GCS 2</shortName>
        <shortName evidence="4">Gamma-GCS 2</shortName>
    </alternativeName>
</protein>
<dbReference type="Proteomes" id="UP000293520">
    <property type="component" value="Unassembled WGS sequence"/>
</dbReference>
<evidence type="ECO:0000313" key="6">
    <source>
        <dbReference type="Proteomes" id="UP000293520"/>
    </source>
</evidence>
<keyword evidence="3 4" id="KW-0067">ATP-binding</keyword>
<dbReference type="RefSeq" id="WP_130989717.1">
    <property type="nucleotide sequence ID" value="NZ_SISK01000001.1"/>
</dbReference>
<comment type="caution">
    <text evidence="5">The sequence shown here is derived from an EMBL/GenBank/DDBJ whole genome shotgun (WGS) entry which is preliminary data.</text>
</comment>
<keyword evidence="1 4" id="KW-0436">Ligase</keyword>
<dbReference type="AlphaFoldDB" id="A0A4Q9G5J1"/>
<proteinExistence type="inferred from homology"/>
<comment type="similarity">
    <text evidence="4">Belongs to the glutamate--cysteine ligase type 2 family. YbdK subfamily.</text>
</comment>
<name>A0A4Q9G5J1_9RHOB</name>
<comment type="function">
    <text evidence="4">ATP-dependent carboxylate-amine ligase which exhibits weak glutamate--cysteine ligase activity.</text>
</comment>
<evidence type="ECO:0000256" key="2">
    <source>
        <dbReference type="ARBA" id="ARBA00022741"/>
    </source>
</evidence>
<dbReference type="EMBL" id="SISK01000001">
    <property type="protein sequence ID" value="TBN44017.1"/>
    <property type="molecule type" value="Genomic_DNA"/>
</dbReference>
<evidence type="ECO:0000313" key="5">
    <source>
        <dbReference type="EMBL" id="TBN44017.1"/>
    </source>
</evidence>
<dbReference type="Pfam" id="PF04107">
    <property type="entry name" value="GCS2"/>
    <property type="match status" value="1"/>
</dbReference>
<dbReference type="NCBIfam" id="TIGR02050">
    <property type="entry name" value="gshA_cyan_rel"/>
    <property type="match status" value="1"/>
</dbReference>
<dbReference type="GO" id="GO:0042398">
    <property type="term" value="P:modified amino acid biosynthetic process"/>
    <property type="evidence" value="ECO:0007669"/>
    <property type="project" value="InterPro"/>
</dbReference>
<comment type="catalytic activity">
    <reaction evidence="4">
        <text>L-cysteine + L-glutamate + ATP = gamma-L-glutamyl-L-cysteine + ADP + phosphate + H(+)</text>
        <dbReference type="Rhea" id="RHEA:13285"/>
        <dbReference type="ChEBI" id="CHEBI:15378"/>
        <dbReference type="ChEBI" id="CHEBI:29985"/>
        <dbReference type="ChEBI" id="CHEBI:30616"/>
        <dbReference type="ChEBI" id="CHEBI:35235"/>
        <dbReference type="ChEBI" id="CHEBI:43474"/>
        <dbReference type="ChEBI" id="CHEBI:58173"/>
        <dbReference type="ChEBI" id="CHEBI:456216"/>
        <dbReference type="EC" id="6.3.2.2"/>
    </reaction>
</comment>
<dbReference type="InterPro" id="IPR014746">
    <property type="entry name" value="Gln_synth/guanido_kin_cat_dom"/>
</dbReference>
<organism evidence="5 6">
    <name type="scientific">Paracoccus subflavus</name>
    <dbReference type="NCBI Taxonomy" id="2528244"/>
    <lineage>
        <taxon>Bacteria</taxon>
        <taxon>Pseudomonadati</taxon>
        <taxon>Pseudomonadota</taxon>
        <taxon>Alphaproteobacteria</taxon>
        <taxon>Rhodobacterales</taxon>
        <taxon>Paracoccaceae</taxon>
        <taxon>Paracoccus</taxon>
    </lineage>
</organism>
<accession>A0A4Q9G5J1</accession>
<keyword evidence="6" id="KW-1185">Reference proteome</keyword>
<dbReference type="SUPFAM" id="SSF55931">
    <property type="entry name" value="Glutamine synthetase/guanido kinase"/>
    <property type="match status" value="1"/>
</dbReference>
<dbReference type="OrthoDB" id="9769628at2"/>
<dbReference type="PANTHER" id="PTHR36510:SF1">
    <property type="entry name" value="GLUTAMATE--CYSTEINE LIGASE 2-RELATED"/>
    <property type="match status" value="1"/>
</dbReference>
<dbReference type="NCBIfam" id="NF010039">
    <property type="entry name" value="PRK13515.1"/>
    <property type="match status" value="1"/>
</dbReference>
<dbReference type="HAMAP" id="MF_01609">
    <property type="entry name" value="Glu_cys_ligase_2"/>
    <property type="match status" value="1"/>
</dbReference>
<dbReference type="InterPro" id="IPR050141">
    <property type="entry name" value="GCL_type2/YbdK_subfam"/>
</dbReference>